<dbReference type="GO" id="GO:0005102">
    <property type="term" value="F:signaling receptor binding"/>
    <property type="evidence" value="ECO:0007669"/>
    <property type="project" value="TreeGrafter"/>
</dbReference>
<dbReference type="GO" id="GO:0016560">
    <property type="term" value="P:protein import into peroxisome matrix, docking"/>
    <property type="evidence" value="ECO:0007669"/>
    <property type="project" value="UniProtKB-UniRule"/>
</dbReference>
<keyword evidence="7" id="KW-0007">Acetylation</keyword>
<evidence type="ECO:0000256" key="16">
    <source>
        <dbReference type="RuleBase" id="RU367032"/>
    </source>
</evidence>
<dbReference type="KEGG" id="bdr:105227899"/>
<dbReference type="EMBL" id="GAKP01015720">
    <property type="protein sequence ID" value="JAC43232.1"/>
    <property type="molecule type" value="Transcribed_RNA"/>
</dbReference>
<proteinExistence type="inferred from homology"/>
<comment type="subcellular location">
    <subcellularLocation>
        <location evidence="12">Endomembrane system</location>
        <topology evidence="12">Single-pass membrane protein</topology>
    </subcellularLocation>
    <subcellularLocation>
        <location evidence="13 16">Peroxisome membrane</location>
    </subcellularLocation>
</comment>
<evidence type="ECO:0000259" key="19">
    <source>
        <dbReference type="Pfam" id="PF04695"/>
    </source>
</evidence>
<keyword evidence="6 18" id="KW-1133">Transmembrane helix</keyword>
<evidence type="ECO:0000256" key="5">
    <source>
        <dbReference type="ARBA" id="ARBA00022927"/>
    </source>
</evidence>
<name>A0A034VNX8_BACDO</name>
<evidence type="ECO:0000256" key="4">
    <source>
        <dbReference type="ARBA" id="ARBA00022692"/>
    </source>
</evidence>
<evidence type="ECO:0000256" key="18">
    <source>
        <dbReference type="SAM" id="Phobius"/>
    </source>
</evidence>
<evidence type="ECO:0000256" key="11">
    <source>
        <dbReference type="ARBA" id="ARBA00029502"/>
    </source>
</evidence>
<dbReference type="OrthoDB" id="441517at2759"/>
<keyword evidence="2 16" id="KW-0813">Transport</keyword>
<dbReference type="CTD" id="5195"/>
<dbReference type="GO" id="GO:0005778">
    <property type="term" value="C:peroxisomal membrane"/>
    <property type="evidence" value="ECO:0007669"/>
    <property type="project" value="UniProtKB-SubCell"/>
</dbReference>
<evidence type="ECO:0000256" key="3">
    <source>
        <dbReference type="ARBA" id="ARBA00022553"/>
    </source>
</evidence>
<dbReference type="InterPro" id="IPR006785">
    <property type="entry name" value="Pex14_N"/>
</dbReference>
<gene>
    <name evidence="20" type="primary">PEX14</name>
    <name evidence="22" type="synonym">LOC105227899</name>
</gene>
<evidence type="ECO:0000256" key="2">
    <source>
        <dbReference type="ARBA" id="ARBA00022448"/>
    </source>
</evidence>
<evidence type="ECO:0000256" key="13">
    <source>
        <dbReference type="ARBA" id="ARBA00046271"/>
    </source>
</evidence>
<evidence type="ECO:0000256" key="7">
    <source>
        <dbReference type="ARBA" id="ARBA00022990"/>
    </source>
</evidence>
<dbReference type="InterPro" id="IPR025655">
    <property type="entry name" value="PEX14"/>
</dbReference>
<dbReference type="GO" id="GO:0012505">
    <property type="term" value="C:endomembrane system"/>
    <property type="evidence" value="ECO:0007669"/>
    <property type="project" value="UniProtKB-SubCell"/>
</dbReference>
<dbReference type="FunFam" id="1.10.10.10:FF:000296">
    <property type="entry name" value="Peroxisomal membrane protein PEX14"/>
    <property type="match status" value="1"/>
</dbReference>
<feature type="transmembrane region" description="Helical" evidence="18">
    <location>
        <begin position="119"/>
        <end position="137"/>
    </location>
</feature>
<evidence type="ECO:0000256" key="14">
    <source>
        <dbReference type="ARBA" id="ARBA00055057"/>
    </source>
</evidence>
<evidence type="ECO:0000313" key="20">
    <source>
        <dbReference type="EMBL" id="JAC43233.1"/>
    </source>
</evidence>
<evidence type="ECO:0000256" key="9">
    <source>
        <dbReference type="ARBA" id="ARBA00023136"/>
    </source>
</evidence>
<dbReference type="OMA" id="AARKFML"/>
<dbReference type="GO" id="GO:1990429">
    <property type="term" value="C:peroxisomal importomer complex"/>
    <property type="evidence" value="ECO:0007669"/>
    <property type="project" value="TreeGrafter"/>
</dbReference>
<evidence type="ECO:0000256" key="17">
    <source>
        <dbReference type="SAM" id="MobiDB-lite"/>
    </source>
</evidence>
<keyword evidence="4 18" id="KW-0812">Transmembrane</keyword>
<dbReference type="InterPro" id="IPR036388">
    <property type="entry name" value="WH-like_DNA-bd_sf"/>
</dbReference>
<protein>
    <recommendedName>
        <fullName evidence="11 16">Peroxisomal membrane protein PEX14</fullName>
    </recommendedName>
    <alternativeName>
        <fullName evidence="16">Peroxin-14</fullName>
    </alternativeName>
</protein>
<organism evidence="20">
    <name type="scientific">Bactrocera dorsalis</name>
    <name type="common">Oriental fruit fly</name>
    <name type="synonym">Dacus dorsalis</name>
    <dbReference type="NCBI Taxonomy" id="27457"/>
    <lineage>
        <taxon>Eukaryota</taxon>
        <taxon>Metazoa</taxon>
        <taxon>Ecdysozoa</taxon>
        <taxon>Arthropoda</taxon>
        <taxon>Hexapoda</taxon>
        <taxon>Insecta</taxon>
        <taxon>Pterygota</taxon>
        <taxon>Neoptera</taxon>
        <taxon>Endopterygota</taxon>
        <taxon>Diptera</taxon>
        <taxon>Brachycera</taxon>
        <taxon>Muscomorpha</taxon>
        <taxon>Tephritoidea</taxon>
        <taxon>Tephritidae</taxon>
        <taxon>Bactrocera</taxon>
        <taxon>Bactrocera</taxon>
    </lineage>
</organism>
<dbReference type="PANTHER" id="PTHR23058">
    <property type="entry name" value="PEROXISOMAL MEMBRANE PROTEIN PEX14"/>
    <property type="match status" value="1"/>
</dbReference>
<feature type="domain" description="Peroxisome membrane anchor protein Pex14p N-terminal" evidence="19">
    <location>
        <begin position="34"/>
        <end position="75"/>
    </location>
</feature>
<keyword evidence="21" id="KW-1185">Reference proteome</keyword>
<keyword evidence="8" id="KW-0811">Translocation</keyword>
<keyword evidence="3" id="KW-0597">Phosphoprotein</keyword>
<dbReference type="Proteomes" id="UP001652620">
    <property type="component" value="Chromosome 5"/>
</dbReference>
<accession>A0A034VNX8</accession>
<comment type="subunit">
    <text evidence="15">Interacts with PEX13; forming the PEX13-PEX14 docking complex. Interacts with PEX5 (via WxxxF/Y motifs). Interacts with PEX19. Interacts with tubulin.</text>
</comment>
<dbReference type="EMBL" id="GAKP01015719">
    <property type="protein sequence ID" value="JAC43233.1"/>
    <property type="molecule type" value="Transcribed_RNA"/>
</dbReference>
<dbReference type="GeneID" id="105227899"/>
<evidence type="ECO:0000313" key="21">
    <source>
        <dbReference type="Proteomes" id="UP001652620"/>
    </source>
</evidence>
<dbReference type="RefSeq" id="XP_011205743.1">
    <property type="nucleotide sequence ID" value="XM_011207441.2"/>
</dbReference>
<dbReference type="Gene3D" id="1.10.10.10">
    <property type="entry name" value="Winged helix-like DNA-binding domain superfamily/Winged helix DNA-binding domain"/>
    <property type="match status" value="1"/>
</dbReference>
<evidence type="ECO:0000256" key="6">
    <source>
        <dbReference type="ARBA" id="ARBA00022989"/>
    </source>
</evidence>
<evidence type="ECO:0000256" key="12">
    <source>
        <dbReference type="ARBA" id="ARBA00037847"/>
    </source>
</evidence>
<keyword evidence="5 16" id="KW-0653">Protein transport</keyword>
<reference evidence="20" key="1">
    <citation type="journal article" date="2014" name="BMC Genomics">
        <title>Characterizing the developmental transcriptome of the oriental fruit fly, Bactrocera dorsalis (Diptera: Tephritidae) through comparative genomic analysis with Drosophila melanogaster utilizing modENCODE datasets.</title>
        <authorList>
            <person name="Geib S.M."/>
            <person name="Calla B."/>
            <person name="Hall B."/>
            <person name="Hou S."/>
            <person name="Manoukis N.C."/>
        </authorList>
    </citation>
    <scope>NUCLEOTIDE SEQUENCE</scope>
    <source>
        <strain evidence="20">Punador</strain>
    </source>
</reference>
<dbReference type="Pfam" id="PF04695">
    <property type="entry name" value="Pex14_N"/>
    <property type="match status" value="1"/>
</dbReference>
<reference evidence="22" key="2">
    <citation type="submission" date="2025-04" db="UniProtKB">
        <authorList>
            <consortium name="RefSeq"/>
        </authorList>
    </citation>
    <scope>IDENTIFICATION</scope>
    <source>
        <strain evidence="22">Punador</strain>
    </source>
</reference>
<evidence type="ECO:0000256" key="15">
    <source>
        <dbReference type="ARBA" id="ARBA00065694"/>
    </source>
</evidence>
<comment type="similarity">
    <text evidence="1 16">Belongs to the peroxin-14 family.</text>
</comment>
<feature type="region of interest" description="Disordered" evidence="17">
    <location>
        <begin position="243"/>
        <end position="280"/>
    </location>
</feature>
<evidence type="ECO:0000313" key="22">
    <source>
        <dbReference type="RefSeq" id="XP_011205743.1"/>
    </source>
</evidence>
<sequence length="280" mass="31406">MSTSNTDTGDTTIIASTTEIQNGQPDKFGIVTPREALITTAVNFLQNAKVRHTTLMQKRQFLQSKGLTNDEIELACQRAGIFTDDPNMSTLINISNSGLEHQQLVWQPRQNAYGRIKEVLHNLALISGVAYGLYLFWKKYIEPFLFGKKKKKPVEEVLDDIDKKVDTRLDAVNTELTNIKVQLQDQQREQRQNLNQEFNVFRSDLEAIKGLLLNRKQFATPITAGPPSIPAWQLAATSHHHHARLSQLDDNEKVDDAGSGSGSSETEVVTKNSDSSLEMM</sequence>
<comment type="function">
    <text evidence="14">Component of the PEX13-PEX14 docking complex, a translocon channel that specifically mediates the import of peroxisomal cargo proteins bound to PEX5 receptor. The PEX13-PEX14 docking complex forms a large import pore which can be opened to a diameter of about 9 nm. Mechanistically, PEX5 receptor along with cargo proteins associates with the PEX14 subunit of the PEX13-PEX14 docking complex in the cytosol, leading to the insertion of the receptor into the organelle membrane with the concomitant translocation of the cargo into the peroxisome matrix. Plays a key role for peroxisome movement through a direct interaction with tubulin.</text>
</comment>
<dbReference type="EMBL" id="GAKP01015721">
    <property type="protein sequence ID" value="JAC43231.1"/>
    <property type="molecule type" value="Transcribed_RNA"/>
</dbReference>
<evidence type="ECO:0000256" key="1">
    <source>
        <dbReference type="ARBA" id="ARBA00005443"/>
    </source>
</evidence>
<evidence type="ECO:0000256" key="10">
    <source>
        <dbReference type="ARBA" id="ARBA00023140"/>
    </source>
</evidence>
<dbReference type="AlphaFoldDB" id="A0A034VNX8"/>
<keyword evidence="10 16" id="KW-0576">Peroxisome</keyword>
<evidence type="ECO:0000256" key="8">
    <source>
        <dbReference type="ARBA" id="ARBA00023010"/>
    </source>
</evidence>
<feature type="compositionally biased region" description="Polar residues" evidence="17">
    <location>
        <begin position="265"/>
        <end position="280"/>
    </location>
</feature>
<dbReference type="PANTHER" id="PTHR23058:SF0">
    <property type="entry name" value="PEROXISOMAL MEMBRANE PROTEIN PEX14"/>
    <property type="match status" value="1"/>
</dbReference>
<keyword evidence="9 16" id="KW-0472">Membrane</keyword>